<dbReference type="Pfam" id="PF05960">
    <property type="entry name" value="DUF885"/>
    <property type="match status" value="1"/>
</dbReference>
<evidence type="ECO:0000313" key="2">
    <source>
        <dbReference type="EMBL" id="MFC6196716.1"/>
    </source>
</evidence>
<accession>A0ABW1S664</accession>
<gene>
    <name evidence="2" type="ORF">ACFQDM_01425</name>
</gene>
<feature type="compositionally biased region" description="Acidic residues" evidence="1">
    <location>
        <begin position="360"/>
        <end position="373"/>
    </location>
</feature>
<organism evidence="2 3">
    <name type="scientific">Ponticaulis profundi</name>
    <dbReference type="NCBI Taxonomy" id="2665222"/>
    <lineage>
        <taxon>Bacteria</taxon>
        <taxon>Pseudomonadati</taxon>
        <taxon>Pseudomonadota</taxon>
        <taxon>Alphaproteobacteria</taxon>
        <taxon>Hyphomonadales</taxon>
        <taxon>Hyphomonadaceae</taxon>
        <taxon>Ponticaulis</taxon>
    </lineage>
</organism>
<keyword evidence="3" id="KW-1185">Reference proteome</keyword>
<dbReference type="EMBL" id="JBHSSW010000002">
    <property type="protein sequence ID" value="MFC6196716.1"/>
    <property type="molecule type" value="Genomic_DNA"/>
</dbReference>
<dbReference type="PANTHER" id="PTHR33361">
    <property type="entry name" value="GLR0591 PROTEIN"/>
    <property type="match status" value="1"/>
</dbReference>
<sequence>MACAASPLVLAIAISACGNGGQRAAQQNSVVERQTLYRELNTLEQSQTAPSSSGSDAFPPSFQEQIRNQQLETPATFEMLRNRRILAFERLTDMYPPEESAYDFSAFWELHHAYRFLVQTSRFGYGEISLEYSRPYPVDHLSFALSDVLNYVDAVAQLETESALPPRPDISSDLFAEVDREIRRMDMDLAAGIAPPLESVRRMIDQIDQSAILNETARTALRDARLLAYEAENGRVAWGERATFQPPFMRFFTPELRENVGNFRAALDRIEAAWMSSTPPHAFTSEYYEALIAQVTSGELTATDCAALAQREAVVAEGMLDALMRPKVEVSNIEAELESRLPLQDEDSGTPPGEPSPETTEAEATELDVPEIDPDLPLSERLRLWLANQPAPFTREPDEGADIQPEEPVAETDTVAEGPVYSERFEKITHALDELENFAGALLDRPMPIVPLVEIGTPEPQPAWAQPDQIPESSLQPPTFTEASPNIALDYGDIARRPIAVTIVDAMLQFYPGAALLPLMQENREDLPQLSRHLNNAAFDLGWPHYALRVMDFRESFDNAESVNAIRLYRWFEALTEADIETNLFAGAMTPAEGKQTLIDRLGWTETQANDALDRMSVEPGLACAAIQGATRFEDLRIRAEAILGPRFNIREFHSVILAPGSRPLMLVERDVDAWIAQQMPASSAAEAPE</sequence>
<comment type="caution">
    <text evidence="2">The sequence shown here is derived from an EMBL/GenBank/DDBJ whole genome shotgun (WGS) entry which is preliminary data.</text>
</comment>
<dbReference type="RefSeq" id="WP_377374502.1">
    <property type="nucleotide sequence ID" value="NZ_JBHSSW010000002.1"/>
</dbReference>
<reference evidence="3" key="1">
    <citation type="journal article" date="2019" name="Int. J. Syst. Evol. Microbiol.">
        <title>The Global Catalogue of Microorganisms (GCM) 10K type strain sequencing project: providing services to taxonomists for standard genome sequencing and annotation.</title>
        <authorList>
            <consortium name="The Broad Institute Genomics Platform"/>
            <consortium name="The Broad Institute Genome Sequencing Center for Infectious Disease"/>
            <person name="Wu L."/>
            <person name="Ma J."/>
        </authorList>
    </citation>
    <scope>NUCLEOTIDE SEQUENCE [LARGE SCALE GENOMIC DNA]</scope>
    <source>
        <strain evidence="3">CGMCC-1.15741</strain>
    </source>
</reference>
<feature type="region of interest" description="Disordered" evidence="1">
    <location>
        <begin position="337"/>
        <end position="373"/>
    </location>
</feature>
<name>A0ABW1S664_9PROT</name>
<evidence type="ECO:0000256" key="1">
    <source>
        <dbReference type="SAM" id="MobiDB-lite"/>
    </source>
</evidence>
<dbReference type="PANTHER" id="PTHR33361:SF2">
    <property type="entry name" value="DUF885 DOMAIN-CONTAINING PROTEIN"/>
    <property type="match status" value="1"/>
</dbReference>
<dbReference type="Proteomes" id="UP001596303">
    <property type="component" value="Unassembled WGS sequence"/>
</dbReference>
<dbReference type="InterPro" id="IPR010281">
    <property type="entry name" value="DUF885"/>
</dbReference>
<proteinExistence type="predicted"/>
<protein>
    <submittedName>
        <fullName evidence="2">DUF885 family protein</fullName>
    </submittedName>
</protein>
<evidence type="ECO:0000313" key="3">
    <source>
        <dbReference type="Proteomes" id="UP001596303"/>
    </source>
</evidence>